<dbReference type="EMBL" id="JROM01000058">
    <property type="protein sequence ID" value="KHE73414.1"/>
    <property type="molecule type" value="Genomic_DNA"/>
</dbReference>
<dbReference type="Gene3D" id="3.20.20.140">
    <property type="entry name" value="Metal-dependent hydrolases"/>
    <property type="match status" value="1"/>
</dbReference>
<accession>A0A0B0DDS2</accession>
<protein>
    <recommendedName>
        <fullName evidence="1">Amidohydrolase 3 domain-containing protein</fullName>
    </recommendedName>
</protein>
<dbReference type="GO" id="GO:0016810">
    <property type="term" value="F:hydrolase activity, acting on carbon-nitrogen (but not peptide) bonds"/>
    <property type="evidence" value="ECO:0007669"/>
    <property type="project" value="InterPro"/>
</dbReference>
<dbReference type="SUPFAM" id="SSF51556">
    <property type="entry name" value="Metallo-dependent hydrolases"/>
    <property type="match status" value="1"/>
</dbReference>
<dbReference type="AlphaFoldDB" id="A0A0B0DDS2"/>
<dbReference type="Proteomes" id="UP000030664">
    <property type="component" value="Unassembled WGS sequence"/>
</dbReference>
<evidence type="ECO:0000313" key="3">
    <source>
        <dbReference type="Proteomes" id="UP000030664"/>
    </source>
</evidence>
<gene>
    <name evidence="2" type="ORF">AS25_12885</name>
</gene>
<dbReference type="PANTHER" id="PTHR22642">
    <property type="entry name" value="IMIDAZOLONEPROPIONASE"/>
    <property type="match status" value="1"/>
</dbReference>
<dbReference type="InterPro" id="IPR013108">
    <property type="entry name" value="Amidohydro_3"/>
</dbReference>
<sequence length="123" mass="13451">MNRAYPMRTFLDRGITAPSNSDFPVTTANPWFGTYACVTRTSVSGWVADTVQNITVAEALDAYTAEAAKTSFGEDRPGHIAEGFLGDLVLLDRNPLDVPESELKDIVSEFTVCDGRIVHRGRV</sequence>
<dbReference type="InterPro" id="IPR032466">
    <property type="entry name" value="Metal_Hydrolase"/>
</dbReference>
<proteinExistence type="predicted"/>
<dbReference type="SUPFAM" id="SSF51338">
    <property type="entry name" value="Composite domain of metallo-dependent hydrolases"/>
    <property type="match status" value="1"/>
</dbReference>
<dbReference type="STRING" id="223184.AS25_12885"/>
<dbReference type="RefSeq" id="WP_035965647.1">
    <property type="nucleotide sequence ID" value="NZ_JROM01000058.1"/>
</dbReference>
<evidence type="ECO:0000313" key="2">
    <source>
        <dbReference type="EMBL" id="KHE73414.1"/>
    </source>
</evidence>
<feature type="domain" description="Amidohydrolase 3" evidence="1">
    <location>
        <begin position="4"/>
        <end position="119"/>
    </location>
</feature>
<organism evidence="2 3">
    <name type="scientific">Kocuria marina</name>
    <dbReference type="NCBI Taxonomy" id="223184"/>
    <lineage>
        <taxon>Bacteria</taxon>
        <taxon>Bacillati</taxon>
        <taxon>Actinomycetota</taxon>
        <taxon>Actinomycetes</taxon>
        <taxon>Micrococcales</taxon>
        <taxon>Micrococcaceae</taxon>
        <taxon>Kocuria</taxon>
    </lineage>
</organism>
<evidence type="ECO:0000259" key="1">
    <source>
        <dbReference type="Pfam" id="PF07969"/>
    </source>
</evidence>
<dbReference type="Pfam" id="PF07969">
    <property type="entry name" value="Amidohydro_3"/>
    <property type="match status" value="1"/>
</dbReference>
<comment type="caution">
    <text evidence="2">The sequence shown here is derived from an EMBL/GenBank/DDBJ whole genome shotgun (WGS) entry which is preliminary data.</text>
</comment>
<dbReference type="eggNOG" id="COG1574">
    <property type="taxonomic scope" value="Bacteria"/>
</dbReference>
<name>A0A0B0DDS2_9MICC</name>
<dbReference type="Gene3D" id="2.30.40.10">
    <property type="entry name" value="Urease, subunit C, domain 1"/>
    <property type="match status" value="1"/>
</dbReference>
<dbReference type="InterPro" id="IPR011059">
    <property type="entry name" value="Metal-dep_hydrolase_composite"/>
</dbReference>
<reference evidence="2 3" key="1">
    <citation type="submission" date="2014-09" db="EMBL/GenBank/DDBJ databases">
        <title>High-quality draft genome sequence of Kocuria marina SO9-6, an actinobacterium isolated from a copper mine.</title>
        <authorList>
            <person name="Castro D.B."/>
            <person name="Pereira L.B."/>
            <person name="Silva M.V."/>
            <person name="Silva B.P."/>
            <person name="Zanardi B.R."/>
            <person name="Carlos C."/>
            <person name="Belgini D.R."/>
            <person name="Limache E.G."/>
            <person name="Lacerda G.V."/>
            <person name="Nery M.B."/>
            <person name="Gomes M.B."/>
            <person name="Souza S."/>
            <person name="Silva T.M."/>
            <person name="Rodrigues V.D."/>
            <person name="Paulino L.C."/>
            <person name="Vicentini R."/>
            <person name="Ferraz L.F."/>
            <person name="Ottoboni L.M."/>
        </authorList>
    </citation>
    <scope>NUCLEOTIDE SEQUENCE [LARGE SCALE GENOMIC DNA]</scope>
    <source>
        <strain evidence="2 3">SO9-6</strain>
    </source>
</reference>
<dbReference type="PANTHER" id="PTHR22642:SF2">
    <property type="entry name" value="PROTEIN LONG AFTER FAR-RED 3"/>
    <property type="match status" value="1"/>
</dbReference>